<organism evidence="1 2">
    <name type="scientific">candidate division WWE3 bacterium</name>
    <dbReference type="NCBI Taxonomy" id="2053526"/>
    <lineage>
        <taxon>Bacteria</taxon>
        <taxon>Katanobacteria</taxon>
    </lineage>
</organism>
<evidence type="ECO:0000313" key="2">
    <source>
        <dbReference type="Proteomes" id="UP000526033"/>
    </source>
</evidence>
<dbReference type="Proteomes" id="UP000526033">
    <property type="component" value="Unassembled WGS sequence"/>
</dbReference>
<evidence type="ECO:0000313" key="1">
    <source>
        <dbReference type="EMBL" id="NMB70205.1"/>
    </source>
</evidence>
<accession>A0A7X9DKJ3</accession>
<sequence>MADNAFYPGYLPDAADGSPSYPGYYPGQKLPRIQKNIKPLKGFDFTMDHLLEEIDSLELELTNHGGYLPGWVKDRLIDDFKQQFKATVKGSEGFIDVEQLDEYDANSLPGAFGFAVNLNPVDWAKDPGKMAKKTLDGLRKAMVNWGDVETRVKENIWRQVIEETPDYTAVVGAENFKGTAPMAEATAGAITRRMTTTGKKYGLTSGIALVSHGAGTRTSKGVESTYELEVDSSGAFVLDPATGKTKFKTDPKTGDYIKNVYTTVEDELADVGSKVVAFERFSSFAPKRDDKFDEFESAVFKAIDKELSYDPTVKTILDDPANSALKAEFEAFQAKKNIAAGMEIIGKGYGGKGGLKAGLQKMILEGSTEGLIKYELDSAGNPVVDAATGKFKLAMKNGAPERDLFRSYSENIQSTIDDIDKMFLGATPDLKGKMDPKDFEAMQKRMVVYRKHLEEMKTKVDG</sequence>
<comment type="caution">
    <text evidence="1">The sequence shown here is derived from an EMBL/GenBank/DDBJ whole genome shotgun (WGS) entry which is preliminary data.</text>
</comment>
<protein>
    <submittedName>
        <fullName evidence="1">Uncharacterized protein</fullName>
    </submittedName>
</protein>
<reference evidence="1 2" key="1">
    <citation type="journal article" date="2020" name="Biotechnol. Biofuels">
        <title>New insights from the biogas microbiome by comprehensive genome-resolved metagenomics of nearly 1600 species originating from multiple anaerobic digesters.</title>
        <authorList>
            <person name="Campanaro S."/>
            <person name="Treu L."/>
            <person name="Rodriguez-R L.M."/>
            <person name="Kovalovszki A."/>
            <person name="Ziels R.M."/>
            <person name="Maus I."/>
            <person name="Zhu X."/>
            <person name="Kougias P.G."/>
            <person name="Basile A."/>
            <person name="Luo G."/>
            <person name="Schluter A."/>
            <person name="Konstantinidis K.T."/>
            <person name="Angelidaki I."/>
        </authorList>
    </citation>
    <scope>NUCLEOTIDE SEQUENCE [LARGE SCALE GENOMIC DNA]</scope>
    <source>
        <strain evidence="1">AS27yjCOA_165</strain>
    </source>
</reference>
<dbReference type="AlphaFoldDB" id="A0A7X9DKJ3"/>
<dbReference type="EMBL" id="JAAZNL010000039">
    <property type="protein sequence ID" value="NMB70205.1"/>
    <property type="molecule type" value="Genomic_DNA"/>
</dbReference>
<gene>
    <name evidence="1" type="ORF">GYA27_03335</name>
</gene>
<name>A0A7X9DKJ3_UNCKA</name>
<feature type="non-terminal residue" evidence="1">
    <location>
        <position position="462"/>
    </location>
</feature>
<proteinExistence type="predicted"/>